<evidence type="ECO:0000256" key="6">
    <source>
        <dbReference type="RuleBase" id="RU004468"/>
    </source>
</evidence>
<dbReference type="NCBIfam" id="NF011589">
    <property type="entry name" value="PRK15014.1"/>
    <property type="match status" value="1"/>
</dbReference>
<dbReference type="PANTHER" id="PTHR10353">
    <property type="entry name" value="GLYCOSYL HYDROLASE"/>
    <property type="match status" value="1"/>
</dbReference>
<dbReference type="Pfam" id="PF00232">
    <property type="entry name" value="Glyco_hydro_1"/>
    <property type="match status" value="1"/>
</dbReference>
<sequence length="479" mass="54312">MTKLSKDFLWGGALAAHQFEGGWNKGGKGPSVVDVLTAGAHGVPRRITDKVEGNEFYPNHEAIDFYSNYKEDIAMFAEMGLKVLRTSIGWTRIFPKGDELEPNEEGLQFYDDVFDELLKHNIKPVITLSHFEIPLHLAKEYGGFRSREVVDFFARFAEVVFNRYKDKVEYWMTFNEINNQMDVNNPLFLWTNAGIQVQPEEDARAVMYQSAHHQLLASAKAVIIGKKINPDFKIGAMVSHVPVYPYSCHPKDIMAAEIANRERFFFPDVHVRGKYPAYALKELERLGVSLPIEPGDEEILAQGTVDYLAFSYYMSTTVKHDVHNDNTGDIVNGGLSNGVENPHIKSSDWGWAIDPVGLRYVLNTLYNRYQIPLFIVENGFGAIDAVEADGSINDDTRIEYFRSHIEAVKDAVLEDGVDLLGYTPWGIIDVVSFTTGEMKKRYGMIYVDRDNEGKGTMKRSKKKSFDWYKNVIATNGEEL</sequence>
<dbReference type="PRINTS" id="PR00131">
    <property type="entry name" value="GLHYDRLASE1"/>
</dbReference>
<dbReference type="Gene3D" id="3.20.20.80">
    <property type="entry name" value="Glycosidases"/>
    <property type="match status" value="1"/>
</dbReference>
<comment type="similarity">
    <text evidence="1 5">Belongs to the glycosyl hydrolase 1 family.</text>
</comment>
<feature type="active site" description="Nucleophile" evidence="4">
    <location>
        <position position="377"/>
    </location>
</feature>
<accession>A0A327ZV14</accession>
<dbReference type="GO" id="GO:0008422">
    <property type="term" value="F:beta-glucosidase activity"/>
    <property type="evidence" value="ECO:0007669"/>
    <property type="project" value="TreeGrafter"/>
</dbReference>
<dbReference type="SUPFAM" id="SSF51445">
    <property type="entry name" value="(Trans)glycosidases"/>
    <property type="match status" value="1"/>
</dbReference>
<evidence type="ECO:0000313" key="7">
    <source>
        <dbReference type="EMBL" id="RAK45987.1"/>
    </source>
</evidence>
<dbReference type="FunFam" id="3.20.20.80:FF:000004">
    <property type="entry name" value="Beta-glucosidase 6-phospho-beta-glucosidase"/>
    <property type="match status" value="1"/>
</dbReference>
<dbReference type="NCBIfam" id="NF007154">
    <property type="entry name" value="PRK09589.1"/>
    <property type="match status" value="1"/>
</dbReference>
<dbReference type="InterPro" id="IPR017853">
    <property type="entry name" value="GH"/>
</dbReference>
<evidence type="ECO:0000313" key="8">
    <source>
        <dbReference type="Proteomes" id="UP000249808"/>
    </source>
</evidence>
<protein>
    <submittedName>
        <fullName evidence="7">6-phospho-beta-glucosidase</fullName>
    </submittedName>
</protein>
<keyword evidence="8" id="KW-1185">Reference proteome</keyword>
<name>A0A327ZV14_9STAP</name>
<dbReference type="Proteomes" id="UP000249808">
    <property type="component" value="Unassembled WGS sequence"/>
</dbReference>
<evidence type="ECO:0000256" key="1">
    <source>
        <dbReference type="ARBA" id="ARBA00010838"/>
    </source>
</evidence>
<dbReference type="PROSITE" id="PS00653">
    <property type="entry name" value="GLYCOSYL_HYDROL_F1_2"/>
    <property type="match status" value="1"/>
</dbReference>
<keyword evidence="2 6" id="KW-0378">Hydrolase</keyword>
<dbReference type="PANTHER" id="PTHR10353:SF85">
    <property type="entry name" value="ARYL-PHOSPHO-BETA-D-GLUCOSIDASE BGLA"/>
    <property type="match status" value="1"/>
</dbReference>
<keyword evidence="3 6" id="KW-0326">Glycosidase</keyword>
<reference evidence="7 8" key="1">
    <citation type="journal article" date="2018" name="Front. Microbiol.">
        <title>Description and Comparative Genomics of Macrococcus caseolyticus subsp. hominis subsp. nov., Macrococcus goetzii sp. nov., Macrococcus epidermidis sp. nov., and Macrococcus bohemicus sp. nov., Novel Macrococci From Human Clinical Material With Virulence Potential and Suspected Uptake of Foreign DNA by Natural Transformation.</title>
        <authorList>
            <person name="Maslanova I."/>
            <person name="Wertheimer Z."/>
            <person name="Sedlacek I."/>
            <person name="Svec P."/>
            <person name="Indrakova A."/>
            <person name="Kovarovic V."/>
            <person name="Schumann P."/>
            <person name="Sproer C."/>
            <person name="Kralova S."/>
            <person name="Sedo O."/>
            <person name="Kristofova L."/>
            <person name="Vrbovska V."/>
            <person name="Fuzik T."/>
            <person name="Petras P."/>
            <person name="Zdrahal Z."/>
            <person name="Ruzickova V."/>
            <person name="Doskar J."/>
            <person name="Pantucek R."/>
        </authorList>
    </citation>
    <scope>NUCLEOTIDE SEQUENCE [LARGE SCALE GENOMIC DNA]</scope>
    <source>
        <strain evidence="7 8">01/688</strain>
    </source>
</reference>
<dbReference type="InterPro" id="IPR001360">
    <property type="entry name" value="Glyco_hydro_1"/>
</dbReference>
<comment type="caution">
    <text evidence="7">The sequence shown here is derived from an EMBL/GenBank/DDBJ whole genome shotgun (WGS) entry which is preliminary data.</text>
</comment>
<dbReference type="InterPro" id="IPR033132">
    <property type="entry name" value="GH_1_N_CS"/>
</dbReference>
<dbReference type="EMBL" id="PZJH01000001">
    <property type="protein sequence ID" value="RAK45987.1"/>
    <property type="molecule type" value="Genomic_DNA"/>
</dbReference>
<evidence type="ECO:0000256" key="5">
    <source>
        <dbReference type="RuleBase" id="RU003690"/>
    </source>
</evidence>
<evidence type="ECO:0000256" key="3">
    <source>
        <dbReference type="ARBA" id="ARBA00023295"/>
    </source>
</evidence>
<dbReference type="AlphaFoldDB" id="A0A327ZV14"/>
<dbReference type="RefSeq" id="WP_111714165.1">
    <property type="nucleotide sequence ID" value="NZ_JBHSSR010000001.1"/>
</dbReference>
<dbReference type="GO" id="GO:0016052">
    <property type="term" value="P:carbohydrate catabolic process"/>
    <property type="evidence" value="ECO:0007669"/>
    <property type="project" value="TreeGrafter"/>
</dbReference>
<evidence type="ECO:0000256" key="4">
    <source>
        <dbReference type="PROSITE-ProRule" id="PRU10055"/>
    </source>
</evidence>
<gene>
    <name evidence="7" type="ORF">BHU61_00645</name>
</gene>
<evidence type="ECO:0000256" key="2">
    <source>
        <dbReference type="ARBA" id="ARBA00022801"/>
    </source>
</evidence>
<proteinExistence type="inferred from homology"/>
<dbReference type="InterPro" id="IPR018120">
    <property type="entry name" value="Glyco_hydro_1_AS"/>
</dbReference>
<dbReference type="GO" id="GO:0005829">
    <property type="term" value="C:cytosol"/>
    <property type="evidence" value="ECO:0007669"/>
    <property type="project" value="TreeGrafter"/>
</dbReference>
<organism evidence="7 8">
    <name type="scientific">Macrococcus epidermidis</name>
    <dbReference type="NCBI Taxonomy" id="1902580"/>
    <lineage>
        <taxon>Bacteria</taxon>
        <taxon>Bacillati</taxon>
        <taxon>Bacillota</taxon>
        <taxon>Bacilli</taxon>
        <taxon>Bacillales</taxon>
        <taxon>Staphylococcaceae</taxon>
        <taxon>Macrococcus</taxon>
    </lineage>
</organism>
<dbReference type="PROSITE" id="PS00572">
    <property type="entry name" value="GLYCOSYL_HYDROL_F1_1"/>
    <property type="match status" value="1"/>
</dbReference>